<dbReference type="InterPro" id="IPR004089">
    <property type="entry name" value="MCPsignal_dom"/>
</dbReference>
<feature type="domain" description="Methyl-accepting transducer" evidence="6">
    <location>
        <begin position="276"/>
        <end position="512"/>
    </location>
</feature>
<name>A0A1I4I1U1_9FIRM</name>
<dbReference type="PANTHER" id="PTHR32089">
    <property type="entry name" value="METHYL-ACCEPTING CHEMOTAXIS PROTEIN MCPB"/>
    <property type="match status" value="1"/>
</dbReference>
<evidence type="ECO:0000256" key="5">
    <source>
        <dbReference type="SAM" id="Phobius"/>
    </source>
</evidence>
<dbReference type="CDD" id="cd11386">
    <property type="entry name" value="MCP_signal"/>
    <property type="match status" value="1"/>
</dbReference>
<evidence type="ECO:0000313" key="8">
    <source>
        <dbReference type="EMBL" id="SFL48395.1"/>
    </source>
</evidence>
<evidence type="ECO:0000259" key="6">
    <source>
        <dbReference type="PROSITE" id="PS50111"/>
    </source>
</evidence>
<dbReference type="CDD" id="cd06225">
    <property type="entry name" value="HAMP"/>
    <property type="match status" value="1"/>
</dbReference>
<proteinExistence type="inferred from homology"/>
<dbReference type="GO" id="GO:0006935">
    <property type="term" value="P:chemotaxis"/>
    <property type="evidence" value="ECO:0007669"/>
    <property type="project" value="UniProtKB-ARBA"/>
</dbReference>
<keyword evidence="5" id="KW-1133">Transmembrane helix</keyword>
<evidence type="ECO:0000256" key="1">
    <source>
        <dbReference type="ARBA" id="ARBA00023224"/>
    </source>
</evidence>
<dbReference type="Pfam" id="PF00672">
    <property type="entry name" value="HAMP"/>
    <property type="match status" value="1"/>
</dbReference>
<keyword evidence="5" id="KW-0812">Transmembrane</keyword>
<gene>
    <name evidence="8" type="ORF">SAMN04490355_100654</name>
</gene>
<accession>A0A1I4I1U1</accession>
<evidence type="ECO:0000259" key="7">
    <source>
        <dbReference type="PROSITE" id="PS50885"/>
    </source>
</evidence>
<dbReference type="Pfam" id="PF00015">
    <property type="entry name" value="MCPsignal"/>
    <property type="match status" value="1"/>
</dbReference>
<keyword evidence="9" id="KW-1185">Reference proteome</keyword>
<dbReference type="RefSeq" id="WP_090933341.1">
    <property type="nucleotide sequence ID" value="NZ_FOTS01000006.1"/>
</dbReference>
<dbReference type="SMART" id="SM00283">
    <property type="entry name" value="MA"/>
    <property type="match status" value="1"/>
</dbReference>
<dbReference type="Proteomes" id="UP000199520">
    <property type="component" value="Unassembled WGS sequence"/>
</dbReference>
<dbReference type="SMART" id="SM00304">
    <property type="entry name" value="HAMP"/>
    <property type="match status" value="1"/>
</dbReference>
<dbReference type="GO" id="GO:0016020">
    <property type="term" value="C:membrane"/>
    <property type="evidence" value="ECO:0007669"/>
    <property type="project" value="InterPro"/>
</dbReference>
<dbReference type="STRING" id="1123291.SAMN04490355_100654"/>
<dbReference type="Gene3D" id="1.10.287.950">
    <property type="entry name" value="Methyl-accepting chemotaxis protein"/>
    <property type="match status" value="1"/>
</dbReference>
<feature type="transmembrane region" description="Helical" evidence="5">
    <location>
        <begin position="12"/>
        <end position="29"/>
    </location>
</feature>
<keyword evidence="5" id="KW-0472">Membrane</keyword>
<organism evidence="8 9">
    <name type="scientific">Pelosinus propionicus DSM 13327</name>
    <dbReference type="NCBI Taxonomy" id="1123291"/>
    <lineage>
        <taxon>Bacteria</taxon>
        <taxon>Bacillati</taxon>
        <taxon>Bacillota</taxon>
        <taxon>Negativicutes</taxon>
        <taxon>Selenomonadales</taxon>
        <taxon>Sporomusaceae</taxon>
        <taxon>Pelosinus</taxon>
    </lineage>
</organism>
<evidence type="ECO:0000256" key="4">
    <source>
        <dbReference type="SAM" id="Coils"/>
    </source>
</evidence>
<dbReference type="AlphaFoldDB" id="A0A1I4I1U1"/>
<feature type="transmembrane region" description="Helical" evidence="5">
    <location>
        <begin position="182"/>
        <end position="202"/>
    </location>
</feature>
<feature type="coiled-coil region" evidence="4">
    <location>
        <begin position="420"/>
        <end position="447"/>
    </location>
</feature>
<keyword evidence="4" id="KW-0175">Coiled coil</keyword>
<feature type="domain" description="HAMP" evidence="7">
    <location>
        <begin position="204"/>
        <end position="257"/>
    </location>
</feature>
<dbReference type="PROSITE" id="PS50111">
    <property type="entry name" value="CHEMOTAXIS_TRANSDUC_2"/>
    <property type="match status" value="1"/>
</dbReference>
<comment type="similarity">
    <text evidence="2">Belongs to the methyl-accepting chemotaxis (MCP) protein family.</text>
</comment>
<dbReference type="EMBL" id="FOTS01000006">
    <property type="protein sequence ID" value="SFL48395.1"/>
    <property type="molecule type" value="Genomic_DNA"/>
</dbReference>
<dbReference type="InterPro" id="IPR003660">
    <property type="entry name" value="HAMP_dom"/>
</dbReference>
<dbReference type="GO" id="GO:0007165">
    <property type="term" value="P:signal transduction"/>
    <property type="evidence" value="ECO:0007669"/>
    <property type="project" value="UniProtKB-KW"/>
</dbReference>
<dbReference type="Gene3D" id="6.10.340.10">
    <property type="match status" value="1"/>
</dbReference>
<dbReference type="PROSITE" id="PS50885">
    <property type="entry name" value="HAMP"/>
    <property type="match status" value="1"/>
</dbReference>
<keyword evidence="1 3" id="KW-0807">Transducer</keyword>
<dbReference type="OrthoDB" id="107771at2"/>
<evidence type="ECO:0000256" key="2">
    <source>
        <dbReference type="ARBA" id="ARBA00029447"/>
    </source>
</evidence>
<dbReference type="PANTHER" id="PTHR32089:SF112">
    <property type="entry name" value="LYSOZYME-LIKE PROTEIN-RELATED"/>
    <property type="match status" value="1"/>
</dbReference>
<evidence type="ECO:0000256" key="3">
    <source>
        <dbReference type="PROSITE-ProRule" id="PRU00284"/>
    </source>
</evidence>
<sequence>MKWTVGKKIGGGFSLVLALVILMSGFTIWKIGEITANYHTFSKLNIEKMEMVQGTAADIANEGVTMRRFNFVGDPNDIPIYNDYKTKSNDRLKWLEKNLQAGTGLEYITSIKKAKEEYEKIAEMSMAAKQAGKIDEVARYMADAGAPYKATMTAAEKLTLDTRTYVIQEQEQYAKDARSSQIFLIVINIIVIIASSIIAFFISRNISRPVHTVAEAASQIAAGNLAADKITYQSEDEIGQLADAFNQMRISLRTVISQVSISAEQLAASSEELTASAEQSAQASTQVAVSIMEVATGTEAQGRNINSAAATVGNITTAIQEIASNASIATEISDQAAAAAQNGGSSIEAAIHQMNTINHTVTESALAVTKLGERSREIGQIVDTISNIANQTNLLALNAAIEAARAGEQGRGFAVVAEEVRKLAEQSQEATKQIASLIQEIQNETDNAVTAMNDGTREVKLGTDVVNTAGGAFTEIVSLASQVSGQVKDIASAIDRVAAGSEEMVVSIREIETISKETSGQTQTVSAATQEQSASMEEIASSSEALAHLAEELQVTIATFKL</sequence>
<reference evidence="9" key="1">
    <citation type="submission" date="2016-10" db="EMBL/GenBank/DDBJ databases">
        <authorList>
            <person name="Varghese N."/>
            <person name="Submissions S."/>
        </authorList>
    </citation>
    <scope>NUCLEOTIDE SEQUENCE [LARGE SCALE GENOMIC DNA]</scope>
    <source>
        <strain evidence="9">DSM 13327</strain>
    </source>
</reference>
<dbReference type="FunFam" id="1.10.287.950:FF:000001">
    <property type="entry name" value="Methyl-accepting chemotaxis sensory transducer"/>
    <property type="match status" value="1"/>
</dbReference>
<dbReference type="SUPFAM" id="SSF58104">
    <property type="entry name" value="Methyl-accepting chemotaxis protein (MCP) signaling domain"/>
    <property type="match status" value="1"/>
</dbReference>
<evidence type="ECO:0000313" key="9">
    <source>
        <dbReference type="Proteomes" id="UP000199520"/>
    </source>
</evidence>
<protein>
    <submittedName>
        <fullName evidence="8">Methyl-accepting chemotaxis protein</fullName>
    </submittedName>
</protein>